<comment type="caution">
    <text evidence="4">The sequence shown here is derived from an EMBL/GenBank/DDBJ whole genome shotgun (WGS) entry which is preliminary data.</text>
</comment>
<evidence type="ECO:0000256" key="1">
    <source>
        <dbReference type="ARBA" id="ARBA00010657"/>
    </source>
</evidence>
<dbReference type="RefSeq" id="WP_159752885.1">
    <property type="nucleotide sequence ID" value="NZ_WUQX01000001.1"/>
</dbReference>
<evidence type="ECO:0000256" key="2">
    <source>
        <dbReference type="SAM" id="Coils"/>
    </source>
</evidence>
<sequence length="416" mass="47681">MGKTDRCVVRNKAYRKAGLGIRERHNERKNSGYANTDIDRARAALNVHFKRCEGSYAETFERMVENGTISTRGLKQDAKVVDEMVFDVNSAYFERNGGYAYAKRFFEEAYRLAVKEAGGEEYILSAVMHADERNRALSEQLGRDIYHYHLHVVYVPVVEKEVKWTKRCKDPALVGTTKEVIHQVSHSKKWASEKALDKEGNIQRDENGKALLINAYSLLQDRFFEHMQAAGFKDFERGERGSTAAHLGVLEYKIKQDKERLAGLAGDVADKEEQAAALDKTLKQKGKQLAGLDKQLTVTEKASAMYSELERMGKKNLWGHMELLPEEFKKLLTLAKSGLASQGKLLELQRQLTEAVKGLEIYRTRWQDLKGRTKDYMELERLHPEQTRKALESLKRLEPETSAPTQSPKRKRQQER</sequence>
<feature type="coiled-coil region" evidence="2">
    <location>
        <begin position="254"/>
        <end position="288"/>
    </location>
</feature>
<dbReference type="Pfam" id="PF01076">
    <property type="entry name" value="Mob_Pre"/>
    <property type="match status" value="1"/>
</dbReference>
<dbReference type="Gene3D" id="3.30.930.30">
    <property type="match status" value="1"/>
</dbReference>
<dbReference type="Proteomes" id="UP000460412">
    <property type="component" value="Unassembled WGS sequence"/>
</dbReference>
<dbReference type="AlphaFoldDB" id="A0A7X3SKG6"/>
<organism evidence="4 5">
    <name type="scientific">Sporofaciens musculi</name>
    <dbReference type="NCBI Taxonomy" id="2681861"/>
    <lineage>
        <taxon>Bacteria</taxon>
        <taxon>Bacillati</taxon>
        <taxon>Bacillota</taxon>
        <taxon>Clostridia</taxon>
        <taxon>Lachnospirales</taxon>
        <taxon>Lachnospiraceae</taxon>
        <taxon>Sporofaciens</taxon>
    </lineage>
</organism>
<feature type="region of interest" description="Disordered" evidence="3">
    <location>
        <begin position="380"/>
        <end position="416"/>
    </location>
</feature>
<dbReference type="CDD" id="cd17242">
    <property type="entry name" value="MobM_relaxase"/>
    <property type="match status" value="1"/>
</dbReference>
<accession>A0A7X3SKG6</accession>
<dbReference type="GO" id="GO:0003677">
    <property type="term" value="F:DNA binding"/>
    <property type="evidence" value="ECO:0007669"/>
    <property type="project" value="InterPro"/>
</dbReference>
<comment type="similarity">
    <text evidence="1">Belongs to the plasmid mobilization pre family.</text>
</comment>
<evidence type="ECO:0000256" key="3">
    <source>
        <dbReference type="SAM" id="MobiDB-lite"/>
    </source>
</evidence>
<protein>
    <submittedName>
        <fullName evidence="4">Recombinase</fullName>
    </submittedName>
</protein>
<dbReference type="InterPro" id="IPR001668">
    <property type="entry name" value="Mob_Pre"/>
</dbReference>
<feature type="compositionally biased region" description="Basic and acidic residues" evidence="3">
    <location>
        <begin position="380"/>
        <end position="399"/>
    </location>
</feature>
<keyword evidence="2" id="KW-0175">Coiled coil</keyword>
<reference evidence="4 5" key="1">
    <citation type="submission" date="2019-12" db="EMBL/GenBank/DDBJ databases">
        <title>Sporaefaciens musculi gen. nov., sp. nov., a novel bacterium isolated from the caecum of an obese mouse.</title>
        <authorList>
            <person name="Rasmussen T.S."/>
            <person name="Streidl T."/>
            <person name="Hitch T.C.A."/>
            <person name="Wortmann E."/>
            <person name="Deptula P."/>
            <person name="Hansen M."/>
            <person name="Nielsen D.S."/>
            <person name="Clavel T."/>
            <person name="Vogensen F.K."/>
        </authorList>
    </citation>
    <scope>NUCLEOTIDE SEQUENCE [LARGE SCALE GENOMIC DNA]</scope>
    <source>
        <strain evidence="4 5">WCA-9-b2</strain>
    </source>
</reference>
<gene>
    <name evidence="4" type="ORF">GN277_19670</name>
</gene>
<evidence type="ECO:0000313" key="4">
    <source>
        <dbReference type="EMBL" id="MXP77502.1"/>
    </source>
</evidence>
<proteinExistence type="inferred from homology"/>
<dbReference type="GO" id="GO:0006310">
    <property type="term" value="P:DNA recombination"/>
    <property type="evidence" value="ECO:0007669"/>
    <property type="project" value="InterPro"/>
</dbReference>
<evidence type="ECO:0000313" key="5">
    <source>
        <dbReference type="Proteomes" id="UP000460412"/>
    </source>
</evidence>
<keyword evidence="5" id="KW-1185">Reference proteome</keyword>
<name>A0A7X3SKG6_9FIRM</name>
<dbReference type="EMBL" id="WUQX01000001">
    <property type="protein sequence ID" value="MXP77502.1"/>
    <property type="molecule type" value="Genomic_DNA"/>
</dbReference>